<protein>
    <submittedName>
        <fullName evidence="1">Uncharacterized protein</fullName>
    </submittedName>
</protein>
<name>A0A448WKN4_9PLAT</name>
<accession>A0A448WKN4</accession>
<comment type="caution">
    <text evidence="1">The sequence shown here is derived from an EMBL/GenBank/DDBJ whole genome shotgun (WGS) entry which is preliminary data.</text>
</comment>
<proteinExistence type="predicted"/>
<dbReference type="Proteomes" id="UP000784294">
    <property type="component" value="Unassembled WGS sequence"/>
</dbReference>
<organism evidence="1 2">
    <name type="scientific">Protopolystoma xenopodis</name>
    <dbReference type="NCBI Taxonomy" id="117903"/>
    <lineage>
        <taxon>Eukaryota</taxon>
        <taxon>Metazoa</taxon>
        <taxon>Spiralia</taxon>
        <taxon>Lophotrochozoa</taxon>
        <taxon>Platyhelminthes</taxon>
        <taxon>Monogenea</taxon>
        <taxon>Polyopisthocotylea</taxon>
        <taxon>Polystomatidea</taxon>
        <taxon>Polystomatidae</taxon>
        <taxon>Protopolystoma</taxon>
    </lineage>
</organism>
<sequence>MKRSLAEEGLAAEHLSRLGRPLVPSAPFSAGFGPVGLISSRSSRTSSIRPFLSLSLSLVLSSYRPLALWRRASHPPFYGFAVVCTPTRSWRPACASARKILPPPFTHRPARRCICLRSFCLSVSLSLSRLAFFTGGAHAFTALMLAPTAVPIVARSKRGVSNIFTS</sequence>
<dbReference type="EMBL" id="CAAALY010020037">
    <property type="protein sequence ID" value="VEL14115.1"/>
    <property type="molecule type" value="Genomic_DNA"/>
</dbReference>
<gene>
    <name evidence="1" type="ORF">PXEA_LOCUS7555</name>
</gene>
<reference evidence="1" key="1">
    <citation type="submission" date="2018-11" db="EMBL/GenBank/DDBJ databases">
        <authorList>
            <consortium name="Pathogen Informatics"/>
        </authorList>
    </citation>
    <scope>NUCLEOTIDE SEQUENCE</scope>
</reference>
<evidence type="ECO:0000313" key="2">
    <source>
        <dbReference type="Proteomes" id="UP000784294"/>
    </source>
</evidence>
<keyword evidence="2" id="KW-1185">Reference proteome</keyword>
<dbReference type="AlphaFoldDB" id="A0A448WKN4"/>
<evidence type="ECO:0000313" key="1">
    <source>
        <dbReference type="EMBL" id="VEL14115.1"/>
    </source>
</evidence>